<evidence type="ECO:0000313" key="2">
    <source>
        <dbReference type="Proteomes" id="UP000548476"/>
    </source>
</evidence>
<dbReference type="Proteomes" id="UP000548476">
    <property type="component" value="Unassembled WGS sequence"/>
</dbReference>
<organism evidence="1 2">
    <name type="scientific">Phytomonospora endophytica</name>
    <dbReference type="NCBI Taxonomy" id="714109"/>
    <lineage>
        <taxon>Bacteria</taxon>
        <taxon>Bacillati</taxon>
        <taxon>Actinomycetota</taxon>
        <taxon>Actinomycetes</taxon>
        <taxon>Micromonosporales</taxon>
        <taxon>Micromonosporaceae</taxon>
        <taxon>Phytomonospora</taxon>
    </lineage>
</organism>
<gene>
    <name evidence="1" type="ORF">HNR73_006313</name>
</gene>
<name>A0A841G2S1_9ACTN</name>
<reference evidence="1 2" key="1">
    <citation type="submission" date="2020-08" db="EMBL/GenBank/DDBJ databases">
        <title>Genomic Encyclopedia of Type Strains, Phase IV (KMG-IV): sequencing the most valuable type-strain genomes for metagenomic binning, comparative biology and taxonomic classification.</title>
        <authorList>
            <person name="Goeker M."/>
        </authorList>
    </citation>
    <scope>NUCLEOTIDE SEQUENCE [LARGE SCALE GENOMIC DNA]</scope>
    <source>
        <strain evidence="1 2">YIM 65646</strain>
    </source>
</reference>
<dbReference type="PROSITE" id="PS51318">
    <property type="entry name" value="TAT"/>
    <property type="match status" value="1"/>
</dbReference>
<comment type="caution">
    <text evidence="1">The sequence shown here is derived from an EMBL/GenBank/DDBJ whole genome shotgun (WGS) entry which is preliminary data.</text>
</comment>
<protein>
    <recommendedName>
        <fullName evidence="3">Pectate lyase superfamily protein domain-containing protein</fullName>
    </recommendedName>
</protein>
<proteinExistence type="predicted"/>
<accession>A0A841G2S1</accession>
<dbReference type="InterPro" id="IPR006311">
    <property type="entry name" value="TAT_signal"/>
</dbReference>
<dbReference type="AlphaFoldDB" id="A0A841G2S1"/>
<evidence type="ECO:0000313" key="1">
    <source>
        <dbReference type="EMBL" id="MBB6038430.1"/>
    </source>
</evidence>
<dbReference type="SUPFAM" id="SSF51126">
    <property type="entry name" value="Pectin lyase-like"/>
    <property type="match status" value="1"/>
</dbReference>
<dbReference type="RefSeq" id="WP_184791221.1">
    <property type="nucleotide sequence ID" value="NZ_BONT01000010.1"/>
</dbReference>
<dbReference type="EMBL" id="JACHGT010000016">
    <property type="protein sequence ID" value="MBB6038430.1"/>
    <property type="molecule type" value="Genomic_DNA"/>
</dbReference>
<dbReference type="InterPro" id="IPR011050">
    <property type="entry name" value="Pectin_lyase_fold/virulence"/>
</dbReference>
<evidence type="ECO:0008006" key="3">
    <source>
        <dbReference type="Google" id="ProtNLM"/>
    </source>
</evidence>
<sequence>MPTADSGRDGRLSRRSLALGALGAAGAATTATVVASTPAVAAETLAGETWEVVTEGFNDAAVAAAMARVLATRSGNAVRAKLILPPGNYALTKPLLAHDANFPTNSLEGLSIQGMGIRSTTINWNDTGTAPFITASRPRLRFLHMSGFTAASTNAANEFAYLVSDTSGGYNQGWLIQDVEFNGSWLRVFGLDGGATANLNSEFVLERVFTTTNSVFADAFFRCGGVRLGDHNQQNQFLNYWIKDCCLTLSKGTVFTFPRGGSIRVQNGSWSAANATDGPITWFHMPAANSNNHAAMQLTVRDVKFEPKAANHKIIDCAWSGGSVLFDNCNDHGSIQNTASKGYNLHRYVGANPWGFGGCMPSVRYQQCQLTGFHQYEGAAVKRGGVVYDGSYFYRGDNGNMANATTGTDAALRWTSGAPRYRFRECYNVVDETNWA</sequence>
<keyword evidence="2" id="KW-1185">Reference proteome</keyword>